<feature type="compositionally biased region" description="Basic residues" evidence="7">
    <location>
        <begin position="1529"/>
        <end position="1548"/>
    </location>
</feature>
<keyword evidence="10" id="KW-1185">Reference proteome</keyword>
<evidence type="ECO:0000259" key="8">
    <source>
        <dbReference type="Pfam" id="PF12231"/>
    </source>
</evidence>
<dbReference type="PANTHER" id="PTHR22928">
    <property type="entry name" value="TELOMERE-ASSOCIATED PROTEIN RIF1"/>
    <property type="match status" value="1"/>
</dbReference>
<dbReference type="GO" id="GO:0005634">
    <property type="term" value="C:nucleus"/>
    <property type="evidence" value="ECO:0007669"/>
    <property type="project" value="UniProtKB-SubCell"/>
</dbReference>
<dbReference type="PANTHER" id="PTHR22928:SF3">
    <property type="entry name" value="TELOMERE-ASSOCIATED PROTEIN RIF1"/>
    <property type="match status" value="1"/>
</dbReference>
<feature type="region of interest" description="Disordered" evidence="7">
    <location>
        <begin position="1477"/>
        <end position="1724"/>
    </location>
</feature>
<evidence type="ECO:0000256" key="6">
    <source>
        <dbReference type="ARBA" id="ARBA00023306"/>
    </source>
</evidence>
<sequence>MASSASGPTVIESLPPRPPTPPRELHRREGALDLGLKSLAGQSPGLQPRASLHTPPTAISPSPSATANSNRSSQAAKRVEWSTHTDYQEPPDYNRDRPRKSSPLSAPPSASSKPIKGILKQTPTSNIFASSWDGSLDGSLGQASITEMLDSTIKQLAGADRDFRRDAYMMLSRALKTSNNLPDRVALQDKMSLLMQFIQRDVTSKKEDGSPDTTLVNHALGLLATFLHFPAIASTITSDFAVFIIDHSIRCFEDPTLSKDVARHLMQVVAFQNFSAKVMTLDRVGRLVASLHKIENHLMGKSIVMSRIQIYRRLVKQSRVHMLAHSDWLKDMFTDMLSTIRDIQTQAINLGMEAGYTLRTGNQLFRKVIEILQTTNEDQRYSDFYIRRLQEMVKDRQYSATVPQVWSVVILCLRCPLERWEDYGAWFALIQSAFNTSDSRTKIEANYAWSRYIYLSLHDNRATPKLLGTLCQPLLSQIRRKATTKQLEENVKLRKTVISVFCTLCYYGLRPGHDRITPTEMFWDSALHPFISQLAGLDGTREVRPDDLLQASRILIGLLDVSTPVVWREDRIMDLPPVKPDELPSIDSKWIRKNSDRIFRLVGPILEKKLLDMANMESLPYRLWQALVGSIAAASAKDIKVSEDTARFMASALGLISRVWSQGCLEGNDILVSRFYPSVLNLLKTLINGLGHLPFTEKRLSMTVANTFEPIATPSQRSDRSEKSKGLVRNSLLHLFSILSAVPAGASDDQHLADFFLSAFSLFLVGKPDKFRMDLTREVLQLLPSNSLSPFAPWLLGAQSLHSSYSERAAAGPPSTGKILGPEYREVVSHLELGFSSYPNLPIEHWLTFFDSFSKHVTAELGDAGRALTVTEPLAKVLLGQVQGKLPQQSPKDIKAINAILGTVKFPHEKQALEVVRRKLWGDVPMSKSSMDPYDHLYKLLNFELKYSYDNLATLDAEGQIVEFLTAVNFIIGDSFSLMGFECVSRVQDGLSTWFQDGKSQLSSHDETPLSTIVRKIWNQLCAELSRHEKLTKTQFDQVEGALEAAFKSRHAFMVNSAAETWNVIVKDEEELVCSDSLKSIVSSLRPKVDLVVPGEEPSSGEFGAQATSFISSQGAPSPMALSSGVTHEGQSQLPMIPTSLPELPKSRVAKKRQLQLAPDLEQAKPKKRVTRSSRTSTPRLRHDNSQIQFEPIASSSPVPEESQHLTERQKETRARQAEEAGLYTVMSSNLSKVETTDNEEATSNNDVVPSSRGIPVENATPQKTTSYEEIISSTPTPRRGQVILLDEANEPPSSPIEPRPCPLLSEIRSRSRAGSSLEGWEFSSPPGTPVSSRQQVVQDLGVSPVVLTAESTQPKEKRKSKARSMTTRSTRRSSAAAKKNAAEDDSTPKKREVLEDVTEQHKKQSGGVSEAPNAGEEESTDAKKVSDGTLSVAANKPSGDVSFALSDGDESQMMKFIDEIESKRAKTAVAEFQAVTPVKQVQSAQTQNEPDDSPMPEGTPTVIPSTPLEAGTTLDVGDDRVEIQASDKKRKRKRSRRPPGGHRKKRKSVEVAFTPMASRVEEEKEEEQAPVSQQNEQQQETQEEPETKQPEAIVVKAEEEPEVQLPPLKKRSAPSTPLGVRTRRSARKEEREQKEREEAMSQASNKLEEAEAAEDTDEELMSQLLSESNAVSQSEDGGHQEVPSTIEDSTEAISTDKMSSEKQAAEEASVEIDKTEEPKADSIMDMLGNGLNLLRTASLTRGEVNQIEDMFMDMKRALYAAEERGRQS</sequence>
<dbReference type="InterPro" id="IPR016024">
    <property type="entry name" value="ARM-type_fold"/>
</dbReference>
<feature type="domain" description="Telomere-associated protein Rif1 N-terminal" evidence="8">
    <location>
        <begin position="156"/>
        <end position="525"/>
    </location>
</feature>
<evidence type="ECO:0000256" key="1">
    <source>
        <dbReference type="ARBA" id="ARBA00004123"/>
    </source>
</evidence>
<reference evidence="9 10" key="2">
    <citation type="submission" date="2021-10" db="EMBL/GenBank/DDBJ databases">
        <authorList>
            <person name="Piombo E."/>
        </authorList>
    </citation>
    <scope>NUCLEOTIDE SEQUENCE [LARGE SCALE GENOMIC DNA]</scope>
</reference>
<feature type="region of interest" description="Disordered" evidence="7">
    <location>
        <begin position="1"/>
        <end position="119"/>
    </location>
</feature>
<dbReference type="EMBL" id="CABFOC020000063">
    <property type="protein sequence ID" value="CAH0056747.1"/>
    <property type="molecule type" value="Genomic_DNA"/>
</dbReference>
<feature type="compositionally biased region" description="Polar residues" evidence="7">
    <location>
        <begin position="1186"/>
        <end position="1198"/>
    </location>
</feature>
<dbReference type="GO" id="GO:0140445">
    <property type="term" value="C:chromosome, telomeric repeat region"/>
    <property type="evidence" value="ECO:0007669"/>
    <property type="project" value="TreeGrafter"/>
</dbReference>
<dbReference type="SUPFAM" id="SSF48371">
    <property type="entry name" value="ARM repeat"/>
    <property type="match status" value="1"/>
</dbReference>
<feature type="compositionally biased region" description="Basic and acidic residues" evidence="7">
    <location>
        <begin position="1628"/>
        <end position="1640"/>
    </location>
</feature>
<evidence type="ECO:0000256" key="7">
    <source>
        <dbReference type="SAM" id="MobiDB-lite"/>
    </source>
</evidence>
<evidence type="ECO:0000313" key="9">
    <source>
        <dbReference type="EMBL" id="CAH0056747.1"/>
    </source>
</evidence>
<evidence type="ECO:0000256" key="4">
    <source>
        <dbReference type="ARBA" id="ARBA00022895"/>
    </source>
</evidence>
<reference evidence="10" key="1">
    <citation type="submission" date="2019-06" db="EMBL/GenBank/DDBJ databases">
        <authorList>
            <person name="Broberg M."/>
        </authorList>
    </citation>
    <scope>NUCLEOTIDE SEQUENCE [LARGE SCALE GENOMIC DNA]</scope>
</reference>
<dbReference type="OrthoDB" id="5399929at2759"/>
<feature type="compositionally biased region" description="Polar residues" evidence="7">
    <location>
        <begin position="1124"/>
        <end position="1134"/>
    </location>
</feature>
<feature type="compositionally biased region" description="Pro residues" evidence="7">
    <location>
        <begin position="1293"/>
        <end position="1302"/>
    </location>
</feature>
<feature type="compositionally biased region" description="Low complexity" evidence="7">
    <location>
        <begin position="1364"/>
        <end position="1380"/>
    </location>
</feature>
<keyword evidence="4" id="KW-0779">Telomere</keyword>
<organism evidence="9 10">
    <name type="scientific">Clonostachys solani</name>
    <dbReference type="NCBI Taxonomy" id="160281"/>
    <lineage>
        <taxon>Eukaryota</taxon>
        <taxon>Fungi</taxon>
        <taxon>Dikarya</taxon>
        <taxon>Ascomycota</taxon>
        <taxon>Pezizomycotina</taxon>
        <taxon>Sordariomycetes</taxon>
        <taxon>Hypocreomycetidae</taxon>
        <taxon>Hypocreales</taxon>
        <taxon>Bionectriaceae</taxon>
        <taxon>Clonostachys</taxon>
    </lineage>
</organism>
<feature type="compositionally biased region" description="Low complexity" evidence="7">
    <location>
        <begin position="101"/>
        <end position="114"/>
    </location>
</feature>
<keyword evidence="6" id="KW-0131">Cell cycle</keyword>
<evidence type="ECO:0000313" key="10">
    <source>
        <dbReference type="Proteomes" id="UP000775872"/>
    </source>
</evidence>
<evidence type="ECO:0000256" key="5">
    <source>
        <dbReference type="ARBA" id="ARBA00023242"/>
    </source>
</evidence>
<dbReference type="Proteomes" id="UP000775872">
    <property type="component" value="Unassembled WGS sequence"/>
</dbReference>
<comment type="subcellular location">
    <subcellularLocation>
        <location evidence="2">Chromosome</location>
        <location evidence="2">Telomere</location>
    </subcellularLocation>
    <subcellularLocation>
        <location evidence="1">Nucleus</location>
    </subcellularLocation>
</comment>
<feature type="compositionally biased region" description="Low complexity" evidence="7">
    <location>
        <begin position="1570"/>
        <end position="1581"/>
    </location>
</feature>
<feature type="compositionally biased region" description="Basic and acidic residues" evidence="7">
    <location>
        <begin position="1518"/>
        <end position="1528"/>
    </location>
</feature>
<feature type="compositionally biased region" description="Acidic residues" evidence="7">
    <location>
        <begin position="1651"/>
        <end position="1661"/>
    </location>
</feature>
<feature type="compositionally biased region" description="Basic and acidic residues" evidence="7">
    <location>
        <begin position="1699"/>
        <end position="1723"/>
    </location>
</feature>
<feature type="compositionally biased region" description="Low complexity" evidence="7">
    <location>
        <begin position="54"/>
        <end position="73"/>
    </location>
</feature>
<evidence type="ECO:0000256" key="2">
    <source>
        <dbReference type="ARBA" id="ARBA00004574"/>
    </source>
</evidence>
<gene>
    <name evidence="9" type="ORF">CSOL1703_00006694</name>
</gene>
<feature type="compositionally biased region" description="Polar residues" evidence="7">
    <location>
        <begin position="1664"/>
        <end position="1676"/>
    </location>
</feature>
<feature type="compositionally biased region" description="Basic and acidic residues" evidence="7">
    <location>
        <begin position="1381"/>
        <end position="1403"/>
    </location>
</feature>
<dbReference type="Pfam" id="PF12231">
    <property type="entry name" value="Rif1_N"/>
    <property type="match status" value="1"/>
</dbReference>
<comment type="caution">
    <text evidence="9">The sequence shown here is derived from an EMBL/GenBank/DDBJ whole genome shotgun (WGS) entry which is preliminary data.</text>
</comment>
<dbReference type="InterPro" id="IPR022031">
    <property type="entry name" value="Rif1_N"/>
</dbReference>
<feature type="compositionally biased region" description="Polar residues" evidence="7">
    <location>
        <begin position="1683"/>
        <end position="1698"/>
    </location>
</feature>
<keyword evidence="3" id="KW-0158">Chromosome</keyword>
<feature type="region of interest" description="Disordered" evidence="7">
    <location>
        <begin position="1112"/>
        <end position="1451"/>
    </location>
</feature>
<proteinExistence type="predicted"/>
<accession>A0A9N9ZHV0</accession>
<keyword evidence="5" id="KW-0539">Nucleus</keyword>
<name>A0A9N9ZHV0_9HYPO</name>
<feature type="compositionally biased region" description="Polar residues" evidence="7">
    <location>
        <begin position="1260"/>
        <end position="1277"/>
    </location>
</feature>
<evidence type="ECO:0000256" key="3">
    <source>
        <dbReference type="ARBA" id="ARBA00022454"/>
    </source>
</evidence>
<feature type="compositionally biased region" description="Basic and acidic residues" evidence="7">
    <location>
        <begin position="1202"/>
        <end position="1219"/>
    </location>
</feature>
<protein>
    <recommendedName>
        <fullName evidence="8">Telomere-associated protein Rif1 N-terminal domain-containing protein</fullName>
    </recommendedName>
</protein>
<feature type="compositionally biased region" description="Basic and acidic residues" evidence="7">
    <location>
        <begin position="77"/>
        <end position="96"/>
    </location>
</feature>
<feature type="compositionally biased region" description="Polar residues" evidence="7">
    <location>
        <begin position="1480"/>
        <end position="1489"/>
    </location>
</feature>
<dbReference type="GO" id="GO:0000723">
    <property type="term" value="P:telomere maintenance"/>
    <property type="evidence" value="ECO:0007669"/>
    <property type="project" value="TreeGrafter"/>
</dbReference>